<dbReference type="Proteomes" id="UP000234341">
    <property type="component" value="Unassembled WGS sequence"/>
</dbReference>
<dbReference type="NCBIfam" id="TIGR01414">
    <property type="entry name" value="autotrans_barl"/>
    <property type="match status" value="1"/>
</dbReference>
<organism evidence="3 4">
    <name type="scientific">Cupriavidus pauculus</name>
    <dbReference type="NCBI Taxonomy" id="82633"/>
    <lineage>
        <taxon>Bacteria</taxon>
        <taxon>Pseudomonadati</taxon>
        <taxon>Pseudomonadota</taxon>
        <taxon>Betaproteobacteria</taxon>
        <taxon>Burkholderiales</taxon>
        <taxon>Burkholderiaceae</taxon>
        <taxon>Cupriavidus</taxon>
    </lineage>
</organism>
<dbReference type="InterPro" id="IPR043990">
    <property type="entry name" value="AC_1"/>
</dbReference>
<dbReference type="SUPFAM" id="SSF51126">
    <property type="entry name" value="Pectin lyase-like"/>
    <property type="match status" value="1"/>
</dbReference>
<feature type="compositionally biased region" description="Pro residues" evidence="1">
    <location>
        <begin position="238"/>
        <end position="248"/>
    </location>
</feature>
<accession>A0A2N5CJD9</accession>
<evidence type="ECO:0000256" key="1">
    <source>
        <dbReference type="SAM" id="MobiDB-lite"/>
    </source>
</evidence>
<name>A0A2N5CJD9_9BURK</name>
<evidence type="ECO:0000259" key="2">
    <source>
        <dbReference type="Pfam" id="PF18883"/>
    </source>
</evidence>
<feature type="region of interest" description="Disordered" evidence="1">
    <location>
        <begin position="224"/>
        <end position="276"/>
    </location>
</feature>
<dbReference type="Pfam" id="PF18883">
    <property type="entry name" value="AC_1"/>
    <property type="match status" value="1"/>
</dbReference>
<dbReference type="OrthoDB" id="8613300at2"/>
<dbReference type="InterPro" id="IPR006315">
    <property type="entry name" value="OM_autotransptr_brl_dom"/>
</dbReference>
<dbReference type="CDD" id="cd01344">
    <property type="entry name" value="PL2_Passenger_AT"/>
    <property type="match status" value="1"/>
</dbReference>
<dbReference type="AlphaFoldDB" id="A0A2N5CJD9"/>
<protein>
    <recommendedName>
        <fullName evidence="2">Autochaperone domain-containing protein</fullName>
    </recommendedName>
</protein>
<reference evidence="3 4" key="1">
    <citation type="submission" date="2017-12" db="EMBL/GenBank/DDBJ databases">
        <title>Genome sequence of the active heterotrophic nitrifier-denitrifier, Cupriavidus pauculus UM1.</title>
        <authorList>
            <person name="Putonti C."/>
            <person name="Castignetti D."/>
        </authorList>
    </citation>
    <scope>NUCLEOTIDE SEQUENCE [LARGE SCALE GENOMIC DNA]</scope>
    <source>
        <strain evidence="3 4">UM1</strain>
    </source>
</reference>
<dbReference type="InterPro" id="IPR011050">
    <property type="entry name" value="Pectin_lyase_fold/virulence"/>
</dbReference>
<evidence type="ECO:0000313" key="4">
    <source>
        <dbReference type="Proteomes" id="UP000234341"/>
    </source>
</evidence>
<feature type="compositionally biased region" description="Polar residues" evidence="1">
    <location>
        <begin position="224"/>
        <end position="235"/>
    </location>
</feature>
<evidence type="ECO:0000313" key="3">
    <source>
        <dbReference type="EMBL" id="PLQ02344.1"/>
    </source>
</evidence>
<proteinExistence type="predicted"/>
<dbReference type="InterPro" id="IPR012332">
    <property type="entry name" value="Autotransporter_pectin_lyase_C"/>
</dbReference>
<dbReference type="PANTHER" id="PTHR12338">
    <property type="entry name" value="AUTOTRANSPORTER"/>
    <property type="match status" value="1"/>
</dbReference>
<comment type="caution">
    <text evidence="3">The sequence shown here is derived from an EMBL/GenBank/DDBJ whole genome shotgun (WGS) entry which is preliminary data.</text>
</comment>
<gene>
    <name evidence="3" type="ORF">CYJ10_03355</name>
</gene>
<dbReference type="Gene3D" id="2.160.20.20">
    <property type="match status" value="1"/>
</dbReference>
<dbReference type="GO" id="GO:0019867">
    <property type="term" value="C:outer membrane"/>
    <property type="evidence" value="ECO:0007669"/>
    <property type="project" value="InterPro"/>
</dbReference>
<feature type="domain" description="Autochaperone" evidence="2">
    <location>
        <begin position="102"/>
        <end position="215"/>
    </location>
</feature>
<dbReference type="EMBL" id="PJRP01000001">
    <property type="protein sequence ID" value="PLQ02344.1"/>
    <property type="molecule type" value="Genomic_DNA"/>
</dbReference>
<dbReference type="PANTHER" id="PTHR12338:SF5">
    <property type="entry name" value="ANTIGEN 43-RELATED"/>
    <property type="match status" value="1"/>
</dbReference>
<sequence>MYSTDDSMVQTAEITRSTLLANQGSALAFLGGPAAAAITGSSVAGAYLLSVDARIGPIVVDVTASGSALRGASLVMPAEGGGQHAVRLALRDNSAWLTTGDSNLTRLESIGSAVAFVPPTDGAFHSLTLGGYHSEGGALGLMAALAGDGSPADKLVIDGGTVTGATALRIVNAGGKGALTSEGIRVIEAINGGSAPAGTFALAGRAVAGPYEYRLYRGSTQNPADGNWYLRSQQLTTPPDPPAPPTPPDPRRPQPRSGRCTGPKCPPTSPTSTRPPACSCTACMTAWASCPFRRHRADGCGWWARRPKAAVVAMTTARGPIR</sequence>
<dbReference type="InterPro" id="IPR050909">
    <property type="entry name" value="Bact_Autotransporter_VF"/>
</dbReference>